<reference evidence="4 5" key="1">
    <citation type="submission" date="2014-01" db="EMBL/GenBank/DDBJ databases">
        <title>Sulfitobacter donghicola JCM 14565 Genome Sequencing.</title>
        <authorList>
            <person name="Lai Q."/>
            <person name="Hong Z."/>
        </authorList>
    </citation>
    <scope>NUCLEOTIDE SEQUENCE [LARGE SCALE GENOMIC DNA]</scope>
    <source>
        <strain evidence="4 5">JCM 14565</strain>
    </source>
</reference>
<keyword evidence="5" id="KW-1185">Reference proteome</keyword>
<dbReference type="GO" id="GO:0042834">
    <property type="term" value="F:peptidoglycan binding"/>
    <property type="evidence" value="ECO:0007669"/>
    <property type="project" value="InterPro"/>
</dbReference>
<protein>
    <submittedName>
        <fullName evidence="4">Sporulation protein</fullName>
    </submittedName>
</protein>
<dbReference type="Pfam" id="PF05036">
    <property type="entry name" value="SPOR"/>
    <property type="match status" value="1"/>
</dbReference>
<dbReference type="InterPro" id="IPR036680">
    <property type="entry name" value="SPOR-like_sf"/>
</dbReference>
<dbReference type="AlphaFoldDB" id="A0A073IEE9"/>
<feature type="signal peptide" evidence="2">
    <location>
        <begin position="1"/>
        <end position="18"/>
    </location>
</feature>
<dbReference type="eggNOG" id="COG3087">
    <property type="taxonomic scope" value="Bacteria"/>
</dbReference>
<feature type="domain" description="SPOR" evidence="3">
    <location>
        <begin position="411"/>
        <end position="487"/>
    </location>
</feature>
<evidence type="ECO:0000313" key="4">
    <source>
        <dbReference type="EMBL" id="KEJ88099.1"/>
    </source>
</evidence>
<evidence type="ECO:0000313" key="5">
    <source>
        <dbReference type="Proteomes" id="UP000027734"/>
    </source>
</evidence>
<dbReference type="PROSITE" id="PS51724">
    <property type="entry name" value="SPOR"/>
    <property type="match status" value="1"/>
</dbReference>
<proteinExistence type="predicted"/>
<feature type="chain" id="PRO_5001689534" evidence="2">
    <location>
        <begin position="19"/>
        <end position="487"/>
    </location>
</feature>
<dbReference type="Proteomes" id="UP000027734">
    <property type="component" value="Unassembled WGS sequence"/>
</dbReference>
<dbReference type="Gene3D" id="3.30.70.1070">
    <property type="entry name" value="Sporulation related repeat"/>
    <property type="match status" value="1"/>
</dbReference>
<evidence type="ECO:0000256" key="1">
    <source>
        <dbReference type="SAM" id="MobiDB-lite"/>
    </source>
</evidence>
<evidence type="ECO:0000256" key="2">
    <source>
        <dbReference type="SAM" id="SignalP"/>
    </source>
</evidence>
<feature type="region of interest" description="Disordered" evidence="1">
    <location>
        <begin position="113"/>
        <end position="146"/>
    </location>
</feature>
<gene>
    <name evidence="4" type="ORF">DSW25_17680</name>
</gene>
<comment type="caution">
    <text evidence="4">The sequence shown here is derived from an EMBL/GenBank/DDBJ whole genome shotgun (WGS) entry which is preliminary data.</text>
</comment>
<dbReference type="InterPro" id="IPR007730">
    <property type="entry name" value="SPOR-like_dom"/>
</dbReference>
<dbReference type="SUPFAM" id="SSF110997">
    <property type="entry name" value="Sporulation related repeat"/>
    <property type="match status" value="1"/>
</dbReference>
<keyword evidence="2" id="KW-0732">Signal</keyword>
<organism evidence="4 5">
    <name type="scientific">Sulfitobacter donghicola DSW-25 = KCTC 12864 = JCM 14565</name>
    <dbReference type="NCBI Taxonomy" id="1300350"/>
    <lineage>
        <taxon>Bacteria</taxon>
        <taxon>Pseudomonadati</taxon>
        <taxon>Pseudomonadota</taxon>
        <taxon>Alphaproteobacteria</taxon>
        <taxon>Rhodobacterales</taxon>
        <taxon>Roseobacteraceae</taxon>
        <taxon>Sulfitobacter</taxon>
    </lineage>
</organism>
<dbReference type="RefSeq" id="WP_025059760.1">
    <property type="nucleotide sequence ID" value="NZ_JAMC01000009.1"/>
</dbReference>
<feature type="compositionally biased region" description="Basic residues" evidence="1">
    <location>
        <begin position="121"/>
        <end position="146"/>
    </location>
</feature>
<dbReference type="EMBL" id="JAMC01000009">
    <property type="protein sequence ID" value="KEJ88099.1"/>
    <property type="molecule type" value="Genomic_DNA"/>
</dbReference>
<accession>A0A073IEE9</accession>
<dbReference type="STRING" id="1300350.Z948_2411"/>
<name>A0A073IEE9_9RHOB</name>
<sequence length="487" mass="52192">MKLTKLVAVALLSSTVGAGALMAQTRPGSEPAEFPPSSFKGKQYVDSKGCVFIRAGIDGTVSWVPRVTRKRTGICGFKPTFAGEVTEAEPVQTAAAAPKITNPAPVAAPVAAAPKPVAKPKPARVAKPKPVRVAKAAPKPKPKPKVVRQVAKKQPAPIVEKVVQPTPQPTRVVRNVATSNSPAACAGASSISRQYLRRGDFEVRCGPQAAPIVGERISSAPAPRAAKPVRIRRAAVVASAPVATDAAVTAQQPYRVSQHRRIVPRHVAVNRTNTTNVKVPRGYRKVWQDGRLNPKRAEQSLAGHKQMNLIWTSTVPRRLINQANGHDVTASVPLVYPYTDYAAQNEQLGQVTIVQRNGQTLKRIIRNTGRIFHPEPTQARVATVARQPIYSTRSAPKTAPKATARRGQMKAEVAGRGFVQVGAFADTAAAHRMAKKVQRMGMPVRVGHYTRDGQTTRLVIAGPFNGSNGVSRAVSRLRGAGYNAFAR</sequence>
<evidence type="ECO:0000259" key="3">
    <source>
        <dbReference type="PROSITE" id="PS51724"/>
    </source>
</evidence>
<dbReference type="OrthoDB" id="7843142at2"/>